<name>A0A7Y8GWW4_9BURK</name>
<dbReference type="Gene3D" id="3.60.15.10">
    <property type="entry name" value="Ribonuclease Z/Hydroxyacylglutathione hydrolase-like"/>
    <property type="match status" value="1"/>
</dbReference>
<dbReference type="EMBL" id="VYGV01000009">
    <property type="protein sequence ID" value="NWF46016.1"/>
    <property type="molecule type" value="Genomic_DNA"/>
</dbReference>
<organism evidence="2 3">
    <name type="scientific">Hydrogenophaga aromaticivorans</name>
    <dbReference type="NCBI Taxonomy" id="2610898"/>
    <lineage>
        <taxon>Bacteria</taxon>
        <taxon>Pseudomonadati</taxon>
        <taxon>Pseudomonadota</taxon>
        <taxon>Betaproteobacteria</taxon>
        <taxon>Burkholderiales</taxon>
        <taxon>Comamonadaceae</taxon>
        <taxon>Hydrogenophaga</taxon>
    </lineage>
</organism>
<keyword evidence="3" id="KW-1185">Reference proteome</keyword>
<dbReference type="RefSeq" id="WP_177135923.1">
    <property type="nucleotide sequence ID" value="NZ_VYGV01000009.1"/>
</dbReference>
<evidence type="ECO:0000259" key="1">
    <source>
        <dbReference type="SMART" id="SM00849"/>
    </source>
</evidence>
<dbReference type="InterPro" id="IPR001279">
    <property type="entry name" value="Metallo-B-lactamas"/>
</dbReference>
<feature type="domain" description="Metallo-beta-lactamase" evidence="1">
    <location>
        <begin position="12"/>
        <end position="167"/>
    </location>
</feature>
<dbReference type="SUPFAM" id="SSF56281">
    <property type="entry name" value="Metallo-hydrolase/oxidoreductase"/>
    <property type="match status" value="1"/>
</dbReference>
<dbReference type="PANTHER" id="PTHR43084:SF1">
    <property type="entry name" value="PERSULFIDE DIOXYGENASE ETHE1, MITOCHONDRIAL"/>
    <property type="match status" value="1"/>
</dbReference>
<protein>
    <recommendedName>
        <fullName evidence="1">Metallo-beta-lactamase domain-containing protein</fullName>
    </recommendedName>
</protein>
<comment type="caution">
    <text evidence="2">The sequence shown here is derived from an EMBL/GenBank/DDBJ whole genome shotgun (WGS) entry which is preliminary data.</text>
</comment>
<dbReference type="InterPro" id="IPR036866">
    <property type="entry name" value="RibonucZ/Hydroxyglut_hydro"/>
</dbReference>
<gene>
    <name evidence="2" type="ORF">F3K02_12255</name>
</gene>
<dbReference type="GO" id="GO:0050313">
    <property type="term" value="F:sulfur dioxygenase activity"/>
    <property type="evidence" value="ECO:0007669"/>
    <property type="project" value="TreeGrafter"/>
</dbReference>
<dbReference type="SMART" id="SM00849">
    <property type="entry name" value="Lactamase_B"/>
    <property type="match status" value="1"/>
</dbReference>
<dbReference type="PANTHER" id="PTHR43084">
    <property type="entry name" value="PERSULFIDE DIOXYGENASE ETHE1"/>
    <property type="match status" value="1"/>
</dbReference>
<dbReference type="AlphaFoldDB" id="A0A7Y8GWW4"/>
<reference evidence="2 3" key="1">
    <citation type="submission" date="2019-09" db="EMBL/GenBank/DDBJ databases">
        <title>Hydrogenophaga aromatica sp. nov., isolated from a para-xylene-degrading enrichment culture.</title>
        <authorList>
            <person name="Tancsics A."/>
            <person name="Banerjee S."/>
        </authorList>
    </citation>
    <scope>NUCLEOTIDE SEQUENCE [LARGE SCALE GENOMIC DNA]</scope>
    <source>
        <strain evidence="2 3">D2P1</strain>
    </source>
</reference>
<evidence type="ECO:0000313" key="3">
    <source>
        <dbReference type="Proteomes" id="UP000545507"/>
    </source>
</evidence>
<sequence length="217" mass="24297">MLFRILHDERSGELSYVLADNDAREAVVVDPRSRDLPVLQALLGERDLRLRWVLRTHQHDRLQTRELDRLRSLGAPVVQGEAREGTHTVADGERLPVGNETLRVITTPGHTAGCLSFVWRDRVFCGGLLAVDACPHQPHPADPAALWDSINLRLFTLPDETLLFAGHEQRARAVSTVLEQRRWHPFFARQTRDAFLARVAALPTHAAEAPGHNTPSA</sequence>
<proteinExistence type="predicted"/>
<dbReference type="Proteomes" id="UP000545507">
    <property type="component" value="Unassembled WGS sequence"/>
</dbReference>
<dbReference type="GO" id="GO:0070813">
    <property type="term" value="P:hydrogen sulfide metabolic process"/>
    <property type="evidence" value="ECO:0007669"/>
    <property type="project" value="TreeGrafter"/>
</dbReference>
<dbReference type="GO" id="GO:0006749">
    <property type="term" value="P:glutathione metabolic process"/>
    <property type="evidence" value="ECO:0007669"/>
    <property type="project" value="TreeGrafter"/>
</dbReference>
<evidence type="ECO:0000313" key="2">
    <source>
        <dbReference type="EMBL" id="NWF46016.1"/>
    </source>
</evidence>
<accession>A0A7Y8GWW4</accession>
<dbReference type="InterPro" id="IPR051682">
    <property type="entry name" value="Mito_Persulfide_Diox"/>
</dbReference>